<feature type="compositionally biased region" description="Low complexity" evidence="1">
    <location>
        <begin position="504"/>
        <end position="513"/>
    </location>
</feature>
<dbReference type="VEuPathDB" id="CryptoDB:Cvel_31607"/>
<proteinExistence type="predicted"/>
<organism evidence="2">
    <name type="scientific">Chromera velia CCMP2878</name>
    <dbReference type="NCBI Taxonomy" id="1169474"/>
    <lineage>
        <taxon>Eukaryota</taxon>
        <taxon>Sar</taxon>
        <taxon>Alveolata</taxon>
        <taxon>Colpodellida</taxon>
        <taxon>Chromeraceae</taxon>
        <taxon>Chromera</taxon>
    </lineage>
</organism>
<feature type="compositionally biased region" description="Polar residues" evidence="1">
    <location>
        <begin position="10"/>
        <end position="20"/>
    </location>
</feature>
<feature type="compositionally biased region" description="Low complexity" evidence="1">
    <location>
        <begin position="121"/>
        <end position="132"/>
    </location>
</feature>
<sequence length="540" mass="59501">MEETMKRGQQFLSSGSQAPPATTAQVRVVRRVTAQLMEGTGEGGEHEVDGEQRDDSVRRTSEIAGDFESAAAATAGGGGLEGSLDTTQLQCGLQEPTGEVEGNEDVIMGGDGLAPDREVEGTTGAAGTTAEESGPFDREGPKRARMTNEEEEGSSKRKKETPVTSGKTTQHFQLRFATTGNCSDPEYWARKEMFLSLVRSNRVNVLGKHAVRVLQKVVADFTNRGEGGHESPEFELKFINNEAVVWDLGGHWGEDRADVTMVILHVCLLALPSTVTFEDNFHFWGLTYSHFESVTRGWDSNCRQMKSWNDEWMQKVMKAADMGIETRPEGKVRELRPVDPQKFDATKWNAKDLDAVGHKLKDDGRRLVRRFIGDPPDESVFLHSGVVCLRKIEFKGGSLVSWTASDGKKQKGGGHGKGTGKGSRHEKREGGEAHDGVAELSRQTEFIWEVEVIPPTVPASELVEEREKRRICLELETALRAWLGMTASVGEIEEPVHAHHPEPSSSSSSSSSSEQRRDYQGTVAPSAQERVNYLSFPPFF</sequence>
<feature type="region of interest" description="Disordered" evidence="1">
    <location>
        <begin position="111"/>
        <end position="170"/>
    </location>
</feature>
<evidence type="ECO:0000256" key="1">
    <source>
        <dbReference type="SAM" id="MobiDB-lite"/>
    </source>
</evidence>
<accession>A0A0G4HTV2</accession>
<gene>
    <name evidence="2" type="ORF">Cvel_31607</name>
</gene>
<evidence type="ECO:0000313" key="2">
    <source>
        <dbReference type="EMBL" id="CEM47862.1"/>
    </source>
</evidence>
<feature type="region of interest" description="Disordered" evidence="1">
    <location>
        <begin position="403"/>
        <end position="437"/>
    </location>
</feature>
<feature type="compositionally biased region" description="Low complexity" evidence="1">
    <location>
        <begin position="21"/>
        <end position="35"/>
    </location>
</feature>
<reference evidence="2" key="1">
    <citation type="submission" date="2014-11" db="EMBL/GenBank/DDBJ databases">
        <authorList>
            <person name="Otto D Thomas"/>
            <person name="Naeem Raeece"/>
        </authorList>
    </citation>
    <scope>NUCLEOTIDE SEQUENCE</scope>
</reference>
<feature type="compositionally biased region" description="Basic and acidic residues" evidence="1">
    <location>
        <begin position="43"/>
        <end position="61"/>
    </location>
</feature>
<name>A0A0G4HTV2_9ALVE</name>
<feature type="compositionally biased region" description="Basic and acidic residues" evidence="1">
    <location>
        <begin position="135"/>
        <end position="148"/>
    </location>
</feature>
<protein>
    <submittedName>
        <fullName evidence="2">Uncharacterized protein</fullName>
    </submittedName>
</protein>
<dbReference type="AlphaFoldDB" id="A0A0G4HTV2"/>
<feature type="region of interest" description="Disordered" evidence="1">
    <location>
        <begin position="1"/>
        <end position="64"/>
    </location>
</feature>
<feature type="region of interest" description="Disordered" evidence="1">
    <location>
        <begin position="495"/>
        <end position="526"/>
    </location>
</feature>
<dbReference type="EMBL" id="CDMZ01003864">
    <property type="protein sequence ID" value="CEM47862.1"/>
    <property type="molecule type" value="Genomic_DNA"/>
</dbReference>
<feature type="compositionally biased region" description="Basic and acidic residues" evidence="1">
    <location>
        <begin position="426"/>
        <end position="437"/>
    </location>
</feature>